<keyword evidence="1" id="KW-0472">Membrane</keyword>
<name>A0A1J5RH73_9ZZZZ</name>
<protein>
    <recommendedName>
        <fullName evidence="3">YeeE/YedE family protein</fullName>
    </recommendedName>
</protein>
<evidence type="ECO:0000313" key="2">
    <source>
        <dbReference type="EMBL" id="OIQ95438.1"/>
    </source>
</evidence>
<reference evidence="2" key="1">
    <citation type="submission" date="2016-10" db="EMBL/GenBank/DDBJ databases">
        <title>Sequence of Gallionella enrichment culture.</title>
        <authorList>
            <person name="Poehlein A."/>
            <person name="Muehling M."/>
            <person name="Daniel R."/>
        </authorList>
    </citation>
    <scope>NUCLEOTIDE SEQUENCE</scope>
</reference>
<dbReference type="EMBL" id="MLJW01000167">
    <property type="protein sequence ID" value="OIQ95438.1"/>
    <property type="molecule type" value="Genomic_DNA"/>
</dbReference>
<dbReference type="InterPro" id="IPR046513">
    <property type="entry name" value="DUF6691"/>
</dbReference>
<feature type="transmembrane region" description="Helical" evidence="1">
    <location>
        <begin position="85"/>
        <end position="105"/>
    </location>
</feature>
<dbReference type="AlphaFoldDB" id="A0A1J5RH73"/>
<gene>
    <name evidence="2" type="ORF">GALL_225990</name>
</gene>
<dbReference type="Pfam" id="PF20398">
    <property type="entry name" value="DUF6691"/>
    <property type="match status" value="1"/>
</dbReference>
<feature type="transmembrane region" description="Helical" evidence="1">
    <location>
        <begin position="44"/>
        <end position="65"/>
    </location>
</feature>
<keyword evidence="1" id="KW-0812">Transmembrane</keyword>
<keyword evidence="1" id="KW-1133">Transmembrane helix</keyword>
<feature type="transmembrane region" description="Helical" evidence="1">
    <location>
        <begin position="111"/>
        <end position="134"/>
    </location>
</feature>
<evidence type="ECO:0008006" key="3">
    <source>
        <dbReference type="Google" id="ProtNLM"/>
    </source>
</evidence>
<accession>A0A1J5RH73</accession>
<sequence>MMKRVHPVPVMLSSLLAGGLFGFGLAWSTMVKPEAIIEFLLLQNMGLLLVMGGAAGVVALAYNLIPKLMRTPVFGLGFGVHPSPLNSRIIIGAAMFGIGWGLSGVCPGPAIAGLGVGNWPLLYVFGGILIGAWIEGRFFEKT</sequence>
<organism evidence="2">
    <name type="scientific">mine drainage metagenome</name>
    <dbReference type="NCBI Taxonomy" id="410659"/>
    <lineage>
        <taxon>unclassified sequences</taxon>
        <taxon>metagenomes</taxon>
        <taxon>ecological metagenomes</taxon>
    </lineage>
</organism>
<evidence type="ECO:0000256" key="1">
    <source>
        <dbReference type="SAM" id="Phobius"/>
    </source>
</evidence>
<proteinExistence type="predicted"/>
<comment type="caution">
    <text evidence="2">The sequence shown here is derived from an EMBL/GenBank/DDBJ whole genome shotgun (WGS) entry which is preliminary data.</text>
</comment>